<gene>
    <name evidence="2" type="ORF">CA54_54440</name>
</gene>
<evidence type="ECO:0000313" key="2">
    <source>
        <dbReference type="EMBL" id="TWU07039.1"/>
    </source>
</evidence>
<name>A0A5C6B6S8_9PLAN</name>
<evidence type="ECO:0000256" key="1">
    <source>
        <dbReference type="SAM" id="MobiDB-lite"/>
    </source>
</evidence>
<dbReference type="EMBL" id="SJPP01000003">
    <property type="protein sequence ID" value="TWU07039.1"/>
    <property type="molecule type" value="Genomic_DNA"/>
</dbReference>
<reference evidence="2 3" key="1">
    <citation type="submission" date="2019-02" db="EMBL/GenBank/DDBJ databases">
        <title>Deep-cultivation of Planctomycetes and their phenomic and genomic characterization uncovers novel biology.</title>
        <authorList>
            <person name="Wiegand S."/>
            <person name="Jogler M."/>
            <person name="Boedeker C."/>
            <person name="Pinto D."/>
            <person name="Vollmers J."/>
            <person name="Rivas-Marin E."/>
            <person name="Kohn T."/>
            <person name="Peeters S.H."/>
            <person name="Heuer A."/>
            <person name="Rast P."/>
            <person name="Oberbeckmann S."/>
            <person name="Bunk B."/>
            <person name="Jeske O."/>
            <person name="Meyerdierks A."/>
            <person name="Storesund J.E."/>
            <person name="Kallscheuer N."/>
            <person name="Luecker S."/>
            <person name="Lage O.M."/>
            <person name="Pohl T."/>
            <person name="Merkel B.J."/>
            <person name="Hornburger P."/>
            <person name="Mueller R.-W."/>
            <person name="Bruemmer F."/>
            <person name="Labrenz M."/>
            <person name="Spormann A.M."/>
            <person name="Op Den Camp H."/>
            <person name="Overmann J."/>
            <person name="Amann R."/>
            <person name="Jetten M.S.M."/>
            <person name="Mascher T."/>
            <person name="Medema M.H."/>
            <person name="Devos D.P."/>
            <person name="Kaster A.-K."/>
            <person name="Ovreas L."/>
            <person name="Rohde M."/>
            <person name="Galperin M.Y."/>
            <person name="Jogler C."/>
        </authorList>
    </citation>
    <scope>NUCLEOTIDE SEQUENCE [LARGE SCALE GENOMIC DNA]</scope>
    <source>
        <strain evidence="2 3">CA54</strain>
    </source>
</reference>
<comment type="caution">
    <text evidence="2">The sequence shown here is derived from an EMBL/GenBank/DDBJ whole genome shotgun (WGS) entry which is preliminary data.</text>
</comment>
<protein>
    <submittedName>
        <fullName evidence="2">Uncharacterized protein</fullName>
    </submittedName>
</protein>
<proteinExistence type="predicted"/>
<dbReference type="AlphaFoldDB" id="A0A5C6B6S8"/>
<keyword evidence="3" id="KW-1185">Reference proteome</keyword>
<sequence>MNVPPKTAPLLPTSTKKIPLEKQLRLDLPQEDSRGFYCDRGTEMVRPD</sequence>
<accession>A0A5C6B6S8</accession>
<organism evidence="2 3">
    <name type="scientific">Symmachiella macrocystis</name>
    <dbReference type="NCBI Taxonomy" id="2527985"/>
    <lineage>
        <taxon>Bacteria</taxon>
        <taxon>Pseudomonadati</taxon>
        <taxon>Planctomycetota</taxon>
        <taxon>Planctomycetia</taxon>
        <taxon>Planctomycetales</taxon>
        <taxon>Planctomycetaceae</taxon>
        <taxon>Symmachiella</taxon>
    </lineage>
</organism>
<feature type="region of interest" description="Disordered" evidence="1">
    <location>
        <begin position="1"/>
        <end position="26"/>
    </location>
</feature>
<evidence type="ECO:0000313" key="3">
    <source>
        <dbReference type="Proteomes" id="UP000320735"/>
    </source>
</evidence>
<dbReference type="Proteomes" id="UP000320735">
    <property type="component" value="Unassembled WGS sequence"/>
</dbReference>